<protein>
    <recommendedName>
        <fullName evidence="7">Ankyrin repeat domain-containing protein</fullName>
    </recommendedName>
</protein>
<feature type="repeat" description="ANK" evidence="3">
    <location>
        <begin position="38"/>
        <end position="70"/>
    </location>
</feature>
<dbReference type="Gene3D" id="1.25.40.20">
    <property type="entry name" value="Ankyrin repeat-containing domain"/>
    <property type="match status" value="4"/>
</dbReference>
<proteinExistence type="predicted"/>
<comment type="caution">
    <text evidence="5">The sequence shown here is derived from an EMBL/GenBank/DDBJ whole genome shotgun (WGS) entry which is preliminary data.</text>
</comment>
<dbReference type="PANTHER" id="PTHR24171:SF9">
    <property type="entry name" value="ANKYRIN REPEAT DOMAIN-CONTAINING PROTEIN 39"/>
    <property type="match status" value="1"/>
</dbReference>
<sequence>MSVDPKTQSLFDAIATSNHLRVKLLIDAGVNINAANDRGQTPLAVACRQGNLEIVNLLIAAGAQMQAQTEPIPPARTDRERASTSESETFQSPTQEHQISFENLLELIDRPIDANATQVEQIMPIAELPLRSQVLPPTTELERISSNWQDLGADAEATYTFDLDAVFAANEAASQQVLPTDPDRFIENESTMTSIEPPASEVEFEPGETYAFDLSPELDRLTSESLTNSDRLSVPMGEWGDTETYVLENFSALAADINSPSSDDRQDLLGVGKMELFGLDEHGFMPSQTWEDGETYAIDLEDLDSGELRHNSDLAVKAERHLLSDLDSSLFPVIAGEDEPDYDPDTQTSTDIFGQSSLKQNEREEDLDRGYEENATNTSLMAAAIDGDLDLVQQAIEAGANLDRYDWNLGHSPLGMAIDRGHLEIVQCLLTAGCNPHCGSTTTTALGLAAECGEVEIIQMLLPRGVDVNAPVGADGWTALLSAISKGHRAVVQLLVTAGANVNVWSRGETPILLAAKCEEREIYQYLYPLVNTAIRRCADRDGEQLLQATRKRRIRSQNRPVEKFIEMATIGNIDEVNRAIEIGIEVDELGAKGHTALMAAAYHGHRSIVNILLSAGADPNLLSDDNGLGTAGMTALMYAAGSFFASNRQQIVQLAIAGGAEVNQRGAGGRTAIFYAALAGSGYTNCVETLIAAGADLEIQDDLGHTVLSSVAAAENYQMFNLLMQAGASTTGLESIQLIQAAGAGNVERVQSLLATNVNLDLDRGAAIGNAAAAGHTKIVELLIRAGANVNLRDKLGFTPIASAAYAGYGEIVELLIDAGADTQAPADSSQSYSALEYAQMGLYQFDRDDLQHAQIIRQLQQLGAR</sequence>
<reference evidence="5 6" key="1">
    <citation type="submission" date="2018-03" db="EMBL/GenBank/DDBJ databases">
        <title>The ancient ancestry and fast evolution of plastids.</title>
        <authorList>
            <person name="Moore K.R."/>
            <person name="Magnabosco C."/>
            <person name="Momper L."/>
            <person name="Gold D.A."/>
            <person name="Bosak T."/>
            <person name="Fournier G.P."/>
        </authorList>
    </citation>
    <scope>NUCLEOTIDE SEQUENCE [LARGE SCALE GENOMIC DNA]</scope>
    <source>
        <strain evidence="5 6">CCALA 037</strain>
    </source>
</reference>
<feature type="repeat" description="ANK" evidence="3">
    <location>
        <begin position="764"/>
        <end position="796"/>
    </location>
</feature>
<evidence type="ECO:0000256" key="1">
    <source>
        <dbReference type="ARBA" id="ARBA00022737"/>
    </source>
</evidence>
<dbReference type="RefSeq" id="WP_106307393.1">
    <property type="nucleotide sequence ID" value="NZ_PVWO01000235.1"/>
</dbReference>
<evidence type="ECO:0000313" key="5">
    <source>
        <dbReference type="EMBL" id="PSB54756.1"/>
    </source>
</evidence>
<keyword evidence="1" id="KW-0677">Repeat</keyword>
<feature type="repeat" description="ANK" evidence="3">
    <location>
        <begin position="669"/>
        <end position="703"/>
    </location>
</feature>
<evidence type="ECO:0000313" key="6">
    <source>
        <dbReference type="Proteomes" id="UP000238937"/>
    </source>
</evidence>
<feature type="repeat" description="ANK" evidence="3">
    <location>
        <begin position="475"/>
        <end position="507"/>
    </location>
</feature>
<dbReference type="PROSITE" id="PS50088">
    <property type="entry name" value="ANK_REPEAT"/>
    <property type="match status" value="9"/>
</dbReference>
<keyword evidence="2 3" id="KW-0040">ANK repeat</keyword>
<name>A0A2T1GBP0_9CYAN</name>
<dbReference type="InterPro" id="IPR036770">
    <property type="entry name" value="Ankyrin_rpt-contain_sf"/>
</dbReference>
<feature type="repeat" description="ANK" evidence="3">
    <location>
        <begin position="593"/>
        <end position="625"/>
    </location>
</feature>
<evidence type="ECO:0008006" key="7">
    <source>
        <dbReference type="Google" id="ProtNLM"/>
    </source>
</evidence>
<accession>A0A2T1GBP0</accession>
<feature type="region of interest" description="Disordered" evidence="4">
    <location>
        <begin position="66"/>
        <end position="96"/>
    </location>
</feature>
<dbReference type="PRINTS" id="PR01415">
    <property type="entry name" value="ANKYRIN"/>
</dbReference>
<evidence type="ECO:0000256" key="4">
    <source>
        <dbReference type="SAM" id="MobiDB-lite"/>
    </source>
</evidence>
<evidence type="ECO:0000256" key="2">
    <source>
        <dbReference type="ARBA" id="ARBA00023043"/>
    </source>
</evidence>
<dbReference type="EMBL" id="PVWO01000235">
    <property type="protein sequence ID" value="PSB54756.1"/>
    <property type="molecule type" value="Genomic_DNA"/>
</dbReference>
<feature type="repeat" description="ANK" evidence="3">
    <location>
        <begin position="441"/>
        <end position="473"/>
    </location>
</feature>
<feature type="repeat" description="ANK" evidence="3">
    <location>
        <begin position="409"/>
        <end position="441"/>
    </location>
</feature>
<feature type="repeat" description="ANK" evidence="3">
    <location>
        <begin position="797"/>
        <end position="829"/>
    </location>
</feature>
<dbReference type="OrthoDB" id="5657095at2"/>
<feature type="compositionally biased region" description="Polar residues" evidence="4">
    <location>
        <begin position="345"/>
        <end position="359"/>
    </location>
</feature>
<feature type="repeat" description="ANK" evidence="3">
    <location>
        <begin position="375"/>
        <end position="407"/>
    </location>
</feature>
<feature type="compositionally biased region" description="Polar residues" evidence="4">
    <location>
        <begin position="84"/>
        <end position="96"/>
    </location>
</feature>
<dbReference type="Proteomes" id="UP000238937">
    <property type="component" value="Unassembled WGS sequence"/>
</dbReference>
<gene>
    <name evidence="5" type="ORF">C7B77_17150</name>
</gene>
<dbReference type="SMART" id="SM00248">
    <property type="entry name" value="ANK"/>
    <property type="match status" value="12"/>
</dbReference>
<evidence type="ECO:0000256" key="3">
    <source>
        <dbReference type="PROSITE-ProRule" id="PRU00023"/>
    </source>
</evidence>
<dbReference type="PROSITE" id="PS50297">
    <property type="entry name" value="ANK_REP_REGION"/>
    <property type="match status" value="7"/>
</dbReference>
<organism evidence="5 6">
    <name type="scientific">Chamaesiphon polymorphus CCALA 037</name>
    <dbReference type="NCBI Taxonomy" id="2107692"/>
    <lineage>
        <taxon>Bacteria</taxon>
        <taxon>Bacillati</taxon>
        <taxon>Cyanobacteriota</taxon>
        <taxon>Cyanophyceae</taxon>
        <taxon>Gomontiellales</taxon>
        <taxon>Chamaesiphonaceae</taxon>
        <taxon>Chamaesiphon</taxon>
    </lineage>
</organism>
<feature type="region of interest" description="Disordered" evidence="4">
    <location>
        <begin position="335"/>
        <end position="367"/>
    </location>
</feature>
<keyword evidence="6" id="KW-1185">Reference proteome</keyword>
<dbReference type="SUPFAM" id="SSF48403">
    <property type="entry name" value="Ankyrin repeat"/>
    <property type="match status" value="3"/>
</dbReference>
<dbReference type="Pfam" id="PF12796">
    <property type="entry name" value="Ank_2"/>
    <property type="match status" value="5"/>
</dbReference>
<dbReference type="Pfam" id="PF00023">
    <property type="entry name" value="Ank"/>
    <property type="match status" value="1"/>
</dbReference>
<dbReference type="PANTHER" id="PTHR24171">
    <property type="entry name" value="ANKYRIN REPEAT DOMAIN-CONTAINING PROTEIN 39-RELATED"/>
    <property type="match status" value="1"/>
</dbReference>
<dbReference type="InterPro" id="IPR002110">
    <property type="entry name" value="Ankyrin_rpt"/>
</dbReference>
<dbReference type="AlphaFoldDB" id="A0A2T1GBP0"/>